<gene>
    <name evidence="7" type="ORF">DT076_01015</name>
</gene>
<dbReference type="SUPFAM" id="SSF46689">
    <property type="entry name" value="Homeodomain-like"/>
    <property type="match status" value="2"/>
</dbReference>
<evidence type="ECO:0000259" key="6">
    <source>
        <dbReference type="PROSITE" id="PS01124"/>
    </source>
</evidence>
<keyword evidence="4" id="KW-0804">Transcription</keyword>
<evidence type="ECO:0000256" key="3">
    <source>
        <dbReference type="ARBA" id="ARBA00023159"/>
    </source>
</evidence>
<dbReference type="InterPro" id="IPR003313">
    <property type="entry name" value="AraC-bd"/>
</dbReference>
<dbReference type="PANTHER" id="PTHR46796">
    <property type="entry name" value="HTH-TYPE TRANSCRIPTIONAL ACTIVATOR RHAS-RELATED"/>
    <property type="match status" value="1"/>
</dbReference>
<dbReference type="PROSITE" id="PS00041">
    <property type="entry name" value="HTH_ARAC_FAMILY_1"/>
    <property type="match status" value="1"/>
</dbReference>
<protein>
    <submittedName>
        <fullName evidence="7">Helix-turn-helix domain-containing protein</fullName>
    </submittedName>
</protein>
<dbReference type="InterPro" id="IPR037923">
    <property type="entry name" value="HTH-like"/>
</dbReference>
<dbReference type="Pfam" id="PF02311">
    <property type="entry name" value="AraC_binding"/>
    <property type="match status" value="1"/>
</dbReference>
<organism evidence="7 8">
    <name type="scientific">Desertihabitans brevis</name>
    <dbReference type="NCBI Taxonomy" id="2268447"/>
    <lineage>
        <taxon>Bacteria</taxon>
        <taxon>Bacillati</taxon>
        <taxon>Actinomycetota</taxon>
        <taxon>Actinomycetes</taxon>
        <taxon>Propionibacteriales</taxon>
        <taxon>Propionibacteriaceae</taxon>
        <taxon>Desertihabitans</taxon>
    </lineage>
</organism>
<feature type="compositionally biased region" description="Basic and acidic residues" evidence="5">
    <location>
        <begin position="279"/>
        <end position="288"/>
    </location>
</feature>
<dbReference type="PROSITE" id="PS01124">
    <property type="entry name" value="HTH_ARAC_FAMILY_2"/>
    <property type="match status" value="1"/>
</dbReference>
<dbReference type="InterPro" id="IPR018062">
    <property type="entry name" value="HTH_AraC-typ_CS"/>
</dbReference>
<dbReference type="GO" id="GO:0043565">
    <property type="term" value="F:sequence-specific DNA binding"/>
    <property type="evidence" value="ECO:0007669"/>
    <property type="project" value="InterPro"/>
</dbReference>
<proteinExistence type="predicted"/>
<dbReference type="InterPro" id="IPR050204">
    <property type="entry name" value="AraC_XylS_family_regulators"/>
</dbReference>
<comment type="caution">
    <text evidence="7">The sequence shown here is derived from an EMBL/GenBank/DDBJ whole genome shotgun (WGS) entry which is preliminary data.</text>
</comment>
<dbReference type="Proteomes" id="UP000252770">
    <property type="component" value="Unassembled WGS sequence"/>
</dbReference>
<keyword evidence="3" id="KW-0010">Activator</keyword>
<dbReference type="GO" id="GO:0003700">
    <property type="term" value="F:DNA-binding transcription factor activity"/>
    <property type="evidence" value="ECO:0007669"/>
    <property type="project" value="InterPro"/>
</dbReference>
<evidence type="ECO:0000313" key="7">
    <source>
        <dbReference type="EMBL" id="RCK71486.1"/>
    </source>
</evidence>
<dbReference type="InterPro" id="IPR018060">
    <property type="entry name" value="HTH_AraC"/>
</dbReference>
<feature type="domain" description="HTH araC/xylS-type" evidence="6">
    <location>
        <begin position="179"/>
        <end position="277"/>
    </location>
</feature>
<keyword evidence="8" id="KW-1185">Reference proteome</keyword>
<dbReference type="Pfam" id="PF12833">
    <property type="entry name" value="HTH_18"/>
    <property type="match status" value="1"/>
</dbReference>
<dbReference type="Gene3D" id="1.10.10.60">
    <property type="entry name" value="Homeodomain-like"/>
    <property type="match status" value="2"/>
</dbReference>
<dbReference type="InterPro" id="IPR020449">
    <property type="entry name" value="Tscrpt_reg_AraC-type_HTH"/>
</dbReference>
<evidence type="ECO:0000256" key="4">
    <source>
        <dbReference type="ARBA" id="ARBA00023163"/>
    </source>
</evidence>
<dbReference type="Gene3D" id="2.60.120.280">
    <property type="entry name" value="Regulatory protein AraC"/>
    <property type="match status" value="1"/>
</dbReference>
<evidence type="ECO:0000256" key="2">
    <source>
        <dbReference type="ARBA" id="ARBA00023125"/>
    </source>
</evidence>
<evidence type="ECO:0000256" key="1">
    <source>
        <dbReference type="ARBA" id="ARBA00023015"/>
    </source>
</evidence>
<evidence type="ECO:0000313" key="8">
    <source>
        <dbReference type="Proteomes" id="UP000252770"/>
    </source>
</evidence>
<sequence length="288" mass="32351">MEDPAVSFETPAVELPPPAVRRVSAGEFSEGVRYHVRRSRGTDDWLLLHTVDGAGLLLTADDRQMAVGADQAVLVRPGTVQEYGTDPAAGRWELLWTHFRPPPTWVALLDWPEVATGVGHLRLGAEVAERVRRALLDAARASRMAVGRPELFAQNALEAALLWYDTQNPRQRLLDERVLRVLEHIDAHLAEDLDVQDLARVAHLSASRLSHLFSAQVGSPPLRHLDAQRMELAAELLELTSQPVAEVARRVGYGDPLYFSTRFRRRHGVSPTRYRRERRGQQQERPIG</sequence>
<evidence type="ECO:0000256" key="5">
    <source>
        <dbReference type="SAM" id="MobiDB-lite"/>
    </source>
</evidence>
<keyword evidence="1" id="KW-0805">Transcription regulation</keyword>
<feature type="region of interest" description="Disordered" evidence="5">
    <location>
        <begin position="269"/>
        <end position="288"/>
    </location>
</feature>
<keyword evidence="2" id="KW-0238">DNA-binding</keyword>
<dbReference type="SUPFAM" id="SSF51215">
    <property type="entry name" value="Regulatory protein AraC"/>
    <property type="match status" value="1"/>
</dbReference>
<dbReference type="PRINTS" id="PR00032">
    <property type="entry name" value="HTHARAC"/>
</dbReference>
<dbReference type="EMBL" id="QOUI01000001">
    <property type="protein sequence ID" value="RCK71486.1"/>
    <property type="molecule type" value="Genomic_DNA"/>
</dbReference>
<dbReference type="AlphaFoldDB" id="A0A367Z005"/>
<reference evidence="7 8" key="1">
    <citation type="submission" date="2018-07" db="EMBL/GenBank/DDBJ databases">
        <title>Desertimonas flava gen. nov. sp. nov.</title>
        <authorList>
            <person name="Liu S."/>
        </authorList>
    </citation>
    <scope>NUCLEOTIDE SEQUENCE [LARGE SCALE GENOMIC DNA]</scope>
    <source>
        <strain evidence="7 8">16Sb5-5</strain>
    </source>
</reference>
<name>A0A367Z005_9ACTN</name>
<feature type="compositionally biased region" description="Basic residues" evidence="5">
    <location>
        <begin position="269"/>
        <end position="278"/>
    </location>
</feature>
<dbReference type="SMART" id="SM00342">
    <property type="entry name" value="HTH_ARAC"/>
    <property type="match status" value="1"/>
</dbReference>
<dbReference type="RefSeq" id="WP_114125187.1">
    <property type="nucleotide sequence ID" value="NZ_QOUI01000001.1"/>
</dbReference>
<accession>A0A367Z005</accession>
<dbReference type="InterPro" id="IPR009057">
    <property type="entry name" value="Homeodomain-like_sf"/>
</dbReference>